<dbReference type="Gene3D" id="3.40.220.10">
    <property type="entry name" value="Leucine Aminopeptidase, subunit E, domain 1"/>
    <property type="match status" value="1"/>
</dbReference>
<dbReference type="AlphaFoldDB" id="A0A9N9DC28"/>
<evidence type="ECO:0000313" key="5">
    <source>
        <dbReference type="Proteomes" id="UP000789831"/>
    </source>
</evidence>
<feature type="domain" description="J" evidence="2">
    <location>
        <begin position="164"/>
        <end position="216"/>
    </location>
</feature>
<dbReference type="InterPro" id="IPR018253">
    <property type="entry name" value="DnaJ_domain_CS"/>
</dbReference>
<feature type="non-terminal residue" evidence="4">
    <location>
        <position position="346"/>
    </location>
</feature>
<proteinExistence type="predicted"/>
<dbReference type="PROSITE" id="PS00636">
    <property type="entry name" value="DNAJ_1"/>
    <property type="match status" value="1"/>
</dbReference>
<evidence type="ECO:0000313" key="4">
    <source>
        <dbReference type="EMBL" id="CAG8633568.1"/>
    </source>
</evidence>
<evidence type="ECO:0000259" key="3">
    <source>
        <dbReference type="PROSITE" id="PS51154"/>
    </source>
</evidence>
<comment type="caution">
    <text evidence="4">The sequence shown here is derived from an EMBL/GenBank/DDBJ whole genome shotgun (WGS) entry which is preliminary data.</text>
</comment>
<dbReference type="InterPro" id="IPR036869">
    <property type="entry name" value="J_dom_sf"/>
</dbReference>
<dbReference type="PROSITE" id="PS51154">
    <property type="entry name" value="MACRO"/>
    <property type="match status" value="1"/>
</dbReference>
<dbReference type="PROSITE" id="PS50076">
    <property type="entry name" value="DNAJ_2"/>
    <property type="match status" value="1"/>
</dbReference>
<dbReference type="InterPro" id="IPR002589">
    <property type="entry name" value="Macro_dom"/>
</dbReference>
<dbReference type="OrthoDB" id="2416510at2759"/>
<accession>A0A9N9DC28</accession>
<keyword evidence="5" id="KW-1185">Reference proteome</keyword>
<dbReference type="Gene3D" id="1.10.287.110">
    <property type="entry name" value="DnaJ domain"/>
    <property type="match status" value="1"/>
</dbReference>
<evidence type="ECO:0000256" key="1">
    <source>
        <dbReference type="SAM" id="MobiDB-lite"/>
    </source>
</evidence>
<dbReference type="Proteomes" id="UP000789831">
    <property type="component" value="Unassembled WGS sequence"/>
</dbReference>
<dbReference type="InterPro" id="IPR001623">
    <property type="entry name" value="DnaJ_domain"/>
</dbReference>
<name>A0A9N9DC28_9GLOM</name>
<gene>
    <name evidence="4" type="ORF">AGERDE_LOCUS10641</name>
</gene>
<sequence>RDARFPLILPFSVVLIGEITTKNFNKNEKAKDDEKPKHRFTHFKGTVITQKNQAQISYTFSVLKESKGSEKVAIRTLLVGGFNLIIRNSSNNKKPTKEENKKPNSPDTPDNPPKVSVVADGGDIRDKNLHGASIIVNAANTQVKFGSGISGAIAEQVGDKAKIEAKARLKKENNPSSEEIKKAYRNKEAEEKFKEIQNAYEVLSDEELKKKYDQDPKGFSTNGETTKALFILNGVVPEDDLDPSFEQLDKAVSEVKKSSLDGGPTFDELKQKCEKFKKELFAAIDKIVAERRAKNKSKMEDSEPIRDAKLRQAAYQEITSAYKGNNSFINPKGERFYPDSDLDHKL</sequence>
<feature type="region of interest" description="Disordered" evidence="1">
    <location>
        <begin position="326"/>
        <end position="346"/>
    </location>
</feature>
<protein>
    <submittedName>
        <fullName evidence="4">2744_t:CDS:1</fullName>
    </submittedName>
</protein>
<reference evidence="4" key="1">
    <citation type="submission" date="2021-06" db="EMBL/GenBank/DDBJ databases">
        <authorList>
            <person name="Kallberg Y."/>
            <person name="Tangrot J."/>
            <person name="Rosling A."/>
        </authorList>
    </citation>
    <scope>NUCLEOTIDE SEQUENCE</scope>
    <source>
        <strain evidence="4">MT106</strain>
    </source>
</reference>
<dbReference type="EMBL" id="CAJVPL010003477">
    <property type="protein sequence ID" value="CAG8633568.1"/>
    <property type="molecule type" value="Genomic_DNA"/>
</dbReference>
<feature type="compositionally biased region" description="Basic and acidic residues" evidence="1">
    <location>
        <begin position="95"/>
        <end position="104"/>
    </location>
</feature>
<feature type="compositionally biased region" description="Basic and acidic residues" evidence="1">
    <location>
        <begin position="332"/>
        <end position="346"/>
    </location>
</feature>
<feature type="region of interest" description="Disordered" evidence="1">
    <location>
        <begin position="89"/>
        <end position="115"/>
    </location>
</feature>
<dbReference type="Pfam" id="PF00226">
    <property type="entry name" value="DnaJ"/>
    <property type="match status" value="1"/>
</dbReference>
<organism evidence="4 5">
    <name type="scientific">Ambispora gerdemannii</name>
    <dbReference type="NCBI Taxonomy" id="144530"/>
    <lineage>
        <taxon>Eukaryota</taxon>
        <taxon>Fungi</taxon>
        <taxon>Fungi incertae sedis</taxon>
        <taxon>Mucoromycota</taxon>
        <taxon>Glomeromycotina</taxon>
        <taxon>Glomeromycetes</taxon>
        <taxon>Archaeosporales</taxon>
        <taxon>Ambisporaceae</taxon>
        <taxon>Ambispora</taxon>
    </lineage>
</organism>
<dbReference type="InterPro" id="IPR043472">
    <property type="entry name" value="Macro_dom-like"/>
</dbReference>
<feature type="domain" description="Macro" evidence="3">
    <location>
        <begin position="104"/>
        <end position="346"/>
    </location>
</feature>
<dbReference type="CDD" id="cd06257">
    <property type="entry name" value="DnaJ"/>
    <property type="match status" value="1"/>
</dbReference>
<dbReference type="SUPFAM" id="SSF52949">
    <property type="entry name" value="Macro domain-like"/>
    <property type="match status" value="1"/>
</dbReference>
<evidence type="ECO:0000259" key="2">
    <source>
        <dbReference type="PROSITE" id="PS50076"/>
    </source>
</evidence>
<dbReference type="SUPFAM" id="SSF46565">
    <property type="entry name" value="Chaperone J-domain"/>
    <property type="match status" value="1"/>
</dbReference>